<protein>
    <submittedName>
        <fullName evidence="2">N-glycosidase</fullName>
    </submittedName>
</protein>
<dbReference type="EMBL" id="JAVFKD010000002">
    <property type="protein sequence ID" value="KAK5996655.1"/>
    <property type="molecule type" value="Genomic_DNA"/>
</dbReference>
<dbReference type="SUPFAM" id="SSF143990">
    <property type="entry name" value="YbiA-like"/>
    <property type="match status" value="2"/>
</dbReference>
<comment type="caution">
    <text evidence="2">The sequence shown here is derived from an EMBL/GenBank/DDBJ whole genome shotgun (WGS) entry which is preliminary data.</text>
</comment>
<reference evidence="2 3" key="1">
    <citation type="submission" date="2024-01" db="EMBL/GenBank/DDBJ databases">
        <title>Complete genome of Cladobotryum mycophilum ATHUM6906.</title>
        <authorList>
            <person name="Christinaki A.C."/>
            <person name="Myridakis A.I."/>
            <person name="Kouvelis V.N."/>
        </authorList>
    </citation>
    <scope>NUCLEOTIDE SEQUENCE [LARGE SCALE GENOMIC DNA]</scope>
    <source>
        <strain evidence="2 3">ATHUM6906</strain>
    </source>
</reference>
<dbReference type="InterPro" id="IPR037238">
    <property type="entry name" value="YbiA-like_sf"/>
</dbReference>
<dbReference type="NCBIfam" id="TIGR02464">
    <property type="entry name" value="ribofla_fusion"/>
    <property type="match status" value="1"/>
</dbReference>
<evidence type="ECO:0000313" key="3">
    <source>
        <dbReference type="Proteomes" id="UP001338125"/>
    </source>
</evidence>
<gene>
    <name evidence="2" type="ORF">PT974_01993</name>
</gene>
<dbReference type="InterPro" id="IPR012816">
    <property type="entry name" value="NADAR"/>
</dbReference>
<keyword evidence="3" id="KW-1185">Reference proteome</keyword>
<organism evidence="2 3">
    <name type="scientific">Cladobotryum mycophilum</name>
    <dbReference type="NCBI Taxonomy" id="491253"/>
    <lineage>
        <taxon>Eukaryota</taxon>
        <taxon>Fungi</taxon>
        <taxon>Dikarya</taxon>
        <taxon>Ascomycota</taxon>
        <taxon>Pezizomycotina</taxon>
        <taxon>Sordariomycetes</taxon>
        <taxon>Hypocreomycetidae</taxon>
        <taxon>Hypocreales</taxon>
        <taxon>Hypocreaceae</taxon>
        <taxon>Cladobotryum</taxon>
    </lineage>
</organism>
<evidence type="ECO:0000313" key="2">
    <source>
        <dbReference type="EMBL" id="KAK5996655.1"/>
    </source>
</evidence>
<dbReference type="Gene3D" id="1.10.357.40">
    <property type="entry name" value="YbiA-like"/>
    <property type="match status" value="1"/>
</dbReference>
<evidence type="ECO:0000259" key="1">
    <source>
        <dbReference type="Pfam" id="PF08719"/>
    </source>
</evidence>
<feature type="domain" description="NADAR" evidence="1">
    <location>
        <begin position="11"/>
        <end position="191"/>
    </location>
</feature>
<proteinExistence type="predicted"/>
<accession>A0ABR0SWU4</accession>
<name>A0ABR0SWU4_9HYPO</name>
<sequence length="200" mass="22630">MADDTSTKPLYFWKETDGKTGYLSQWYYCPFRDDVDPEKIYDTAEHYMMHQKALLFKDEAIAAEILTVKYHPRKIKALGRAVQNFSDETWVANREAIVVRGNMLKFTNAVTEEGFRMGSSDSKKTASELPLLQGSLKDVLLSTGERELVEASPRDRIWGVGFGATNAGGNRGRWGLNLLGKALMEVRKTLREQDAENEAE</sequence>
<dbReference type="Proteomes" id="UP001338125">
    <property type="component" value="Unassembled WGS sequence"/>
</dbReference>
<dbReference type="Pfam" id="PF08719">
    <property type="entry name" value="NADAR"/>
    <property type="match status" value="1"/>
</dbReference>
<dbReference type="CDD" id="cd15457">
    <property type="entry name" value="NADAR"/>
    <property type="match status" value="1"/>
</dbReference>